<dbReference type="Pfam" id="PF01541">
    <property type="entry name" value="GIY-YIG"/>
    <property type="match status" value="1"/>
</dbReference>
<evidence type="ECO:0000313" key="4">
    <source>
        <dbReference type="Proteomes" id="UP000178098"/>
    </source>
</evidence>
<dbReference type="InterPro" id="IPR050066">
    <property type="entry name" value="UvrABC_protein_C"/>
</dbReference>
<gene>
    <name evidence="3" type="ORF">A3D08_01430</name>
</gene>
<dbReference type="SUPFAM" id="SSF82771">
    <property type="entry name" value="GIY-YIG endonuclease"/>
    <property type="match status" value="1"/>
</dbReference>
<protein>
    <recommendedName>
        <fullName evidence="5">Excinuclease ABC subunit C</fullName>
    </recommendedName>
</protein>
<dbReference type="CDD" id="cd10434">
    <property type="entry name" value="GIY-YIG_UvrC_Cho"/>
    <property type="match status" value="1"/>
</dbReference>
<dbReference type="GO" id="GO:0009381">
    <property type="term" value="F:excinuclease ABC activity"/>
    <property type="evidence" value="ECO:0007669"/>
    <property type="project" value="InterPro"/>
</dbReference>
<dbReference type="AlphaFoldDB" id="A0A1F7HKB3"/>
<dbReference type="InterPro" id="IPR047296">
    <property type="entry name" value="GIY-YIG_UvrC_Cho"/>
</dbReference>
<dbReference type="InterPro" id="IPR001162">
    <property type="entry name" value="UvrC_RNase_H_dom"/>
</dbReference>
<evidence type="ECO:0008006" key="5">
    <source>
        <dbReference type="Google" id="ProtNLM"/>
    </source>
</evidence>
<feature type="domain" description="GIY-YIG" evidence="1">
    <location>
        <begin position="12"/>
        <end position="89"/>
    </location>
</feature>
<dbReference type="InterPro" id="IPR035901">
    <property type="entry name" value="GIY-YIG_endonuc_sf"/>
</dbReference>
<dbReference type="PROSITE" id="PS50165">
    <property type="entry name" value="UVRC"/>
    <property type="match status" value="1"/>
</dbReference>
<evidence type="ECO:0000259" key="2">
    <source>
        <dbReference type="PROSITE" id="PS50165"/>
    </source>
</evidence>
<dbReference type="Proteomes" id="UP000178098">
    <property type="component" value="Unassembled WGS sequence"/>
</dbReference>
<name>A0A1F7HKB3_9BACT</name>
<sequence length="427" mass="50075">MIQLKDTKGLPDQCGVYIFKDENQAIYIGKSVNIRARVRSHIHQAGLLKKEHAIVSHATSIRCIPTLSHFDALILEASLIRHHKPKYNVVWKDDKNYLYIKVTIKDQFPKLIPVRLENDGGSLYFGPFKSSHTTQSLLYELRRILPFSDHEARKSRGCFYAKLGFCSPCPNTILLTDDPSQQAKLSKMYRKNIKKIVTILSGNSLSFIKALERQLTEYASQQKYEDAIHVRRKLFQFSLFLDRRNFNEQSQDIDELEIYSQFQEFLHTYFDTTSNRTYRIECYDISNLFGKATSGSMVVFQDGIFDRREYRKFTLRRKGISDIHMLEEVIQRRLQHHEWRTPDLIVLDGGTPQLRHIHRLFKHTDVLIPLIALAKRPDRIMLTSGGYRTVGLNRTSVLFRLFQALRDESHRFAKRYHVYRRMEGVEG</sequence>
<dbReference type="Pfam" id="PF08459">
    <property type="entry name" value="UvrC_RNaseH_dom"/>
    <property type="match status" value="1"/>
</dbReference>
<evidence type="ECO:0000259" key="1">
    <source>
        <dbReference type="PROSITE" id="PS50164"/>
    </source>
</evidence>
<organism evidence="3 4">
    <name type="scientific">Candidatus Roizmanbacteria bacterium RIFCSPHIGHO2_02_FULL_43_11</name>
    <dbReference type="NCBI Taxonomy" id="1802043"/>
    <lineage>
        <taxon>Bacteria</taxon>
        <taxon>Candidatus Roizmaniibacteriota</taxon>
    </lineage>
</organism>
<dbReference type="InterPro" id="IPR036876">
    <property type="entry name" value="UVR_dom_sf"/>
</dbReference>
<accession>A0A1F7HKB3</accession>
<feature type="domain" description="UvrC family homology region profile" evidence="2">
    <location>
        <begin position="157"/>
        <end position="361"/>
    </location>
</feature>
<evidence type="ECO:0000313" key="3">
    <source>
        <dbReference type="EMBL" id="OGK31212.1"/>
    </source>
</evidence>
<dbReference type="PANTHER" id="PTHR30562">
    <property type="entry name" value="UVRC/OXIDOREDUCTASE"/>
    <property type="match status" value="1"/>
</dbReference>
<dbReference type="GO" id="GO:0009380">
    <property type="term" value="C:excinuclease repair complex"/>
    <property type="evidence" value="ECO:0007669"/>
    <property type="project" value="TreeGrafter"/>
</dbReference>
<reference evidence="3 4" key="1">
    <citation type="journal article" date="2016" name="Nat. Commun.">
        <title>Thousands of microbial genomes shed light on interconnected biogeochemical processes in an aquifer system.</title>
        <authorList>
            <person name="Anantharaman K."/>
            <person name="Brown C.T."/>
            <person name="Hug L.A."/>
            <person name="Sharon I."/>
            <person name="Castelle C.J."/>
            <person name="Probst A.J."/>
            <person name="Thomas B.C."/>
            <person name="Singh A."/>
            <person name="Wilkins M.J."/>
            <person name="Karaoz U."/>
            <person name="Brodie E.L."/>
            <person name="Williams K.H."/>
            <person name="Hubbard S.S."/>
            <person name="Banfield J.F."/>
        </authorList>
    </citation>
    <scope>NUCLEOTIDE SEQUENCE [LARGE SCALE GENOMIC DNA]</scope>
</reference>
<dbReference type="GO" id="GO:0006289">
    <property type="term" value="P:nucleotide-excision repair"/>
    <property type="evidence" value="ECO:0007669"/>
    <property type="project" value="InterPro"/>
</dbReference>
<comment type="caution">
    <text evidence="3">The sequence shown here is derived from an EMBL/GenBank/DDBJ whole genome shotgun (WGS) entry which is preliminary data.</text>
</comment>
<proteinExistence type="predicted"/>
<dbReference type="PANTHER" id="PTHR30562:SF1">
    <property type="entry name" value="UVRABC SYSTEM PROTEIN C"/>
    <property type="match status" value="1"/>
</dbReference>
<dbReference type="EMBL" id="MFZT01000027">
    <property type="protein sequence ID" value="OGK31212.1"/>
    <property type="molecule type" value="Genomic_DNA"/>
</dbReference>
<dbReference type="SUPFAM" id="SSF46600">
    <property type="entry name" value="C-terminal UvrC-binding domain of UvrB"/>
    <property type="match status" value="1"/>
</dbReference>
<dbReference type="InterPro" id="IPR038476">
    <property type="entry name" value="UvrC_RNase_H_dom_sf"/>
</dbReference>
<dbReference type="SMART" id="SM00465">
    <property type="entry name" value="GIYc"/>
    <property type="match status" value="1"/>
</dbReference>
<dbReference type="InterPro" id="IPR000305">
    <property type="entry name" value="GIY-YIG_endonuc"/>
</dbReference>
<dbReference type="Gene3D" id="3.30.420.340">
    <property type="entry name" value="UvrC, RNAse H endonuclease domain"/>
    <property type="match status" value="1"/>
</dbReference>
<dbReference type="PROSITE" id="PS50164">
    <property type="entry name" value="GIY_YIG"/>
    <property type="match status" value="1"/>
</dbReference>
<dbReference type="Gene3D" id="3.40.1440.10">
    <property type="entry name" value="GIY-YIG endonuclease"/>
    <property type="match status" value="1"/>
</dbReference>